<proteinExistence type="predicted"/>
<evidence type="ECO:0000313" key="4">
    <source>
        <dbReference type="Proteomes" id="UP000778578"/>
    </source>
</evidence>
<dbReference type="EMBL" id="JAINZZ010000004">
    <property type="protein sequence ID" value="MBY8877028.1"/>
    <property type="molecule type" value="Genomic_DNA"/>
</dbReference>
<gene>
    <name evidence="3" type="ORF">K7862_05150</name>
</gene>
<feature type="region of interest" description="Disordered" evidence="1">
    <location>
        <begin position="29"/>
        <end position="48"/>
    </location>
</feature>
<dbReference type="SUPFAM" id="SSF54427">
    <property type="entry name" value="NTF2-like"/>
    <property type="match status" value="1"/>
</dbReference>
<evidence type="ECO:0000313" key="3">
    <source>
        <dbReference type="EMBL" id="MBY8877028.1"/>
    </source>
</evidence>
<evidence type="ECO:0000256" key="1">
    <source>
        <dbReference type="SAM" id="MobiDB-lite"/>
    </source>
</evidence>
<feature type="domain" description="SnoaL-like" evidence="2">
    <location>
        <begin position="59"/>
        <end position="156"/>
    </location>
</feature>
<keyword evidence="4" id="KW-1185">Reference proteome</keyword>
<dbReference type="Pfam" id="PF12680">
    <property type="entry name" value="SnoaL_2"/>
    <property type="match status" value="1"/>
</dbReference>
<dbReference type="RefSeq" id="WP_222961072.1">
    <property type="nucleotide sequence ID" value="NZ_JAINZZ010000004.1"/>
</dbReference>
<evidence type="ECO:0000259" key="2">
    <source>
        <dbReference type="Pfam" id="PF12680"/>
    </source>
</evidence>
<organism evidence="3 4">
    <name type="scientific">Actinacidiphila acidipaludis</name>
    <dbReference type="NCBI Taxonomy" id="2873382"/>
    <lineage>
        <taxon>Bacteria</taxon>
        <taxon>Bacillati</taxon>
        <taxon>Actinomycetota</taxon>
        <taxon>Actinomycetes</taxon>
        <taxon>Kitasatosporales</taxon>
        <taxon>Streptomycetaceae</taxon>
        <taxon>Actinacidiphila</taxon>
    </lineage>
</organism>
<dbReference type="Proteomes" id="UP000778578">
    <property type="component" value="Unassembled WGS sequence"/>
</dbReference>
<accession>A0ABS7Q1L6</accession>
<dbReference type="InterPro" id="IPR032710">
    <property type="entry name" value="NTF2-like_dom_sf"/>
</dbReference>
<dbReference type="InterPro" id="IPR037401">
    <property type="entry name" value="SnoaL-like"/>
</dbReference>
<name>A0ABS7Q1L6_9ACTN</name>
<reference evidence="3 4" key="1">
    <citation type="submission" date="2021-08" db="EMBL/GenBank/DDBJ databases">
        <title>WGS of actinomycetes from Thailand.</title>
        <authorList>
            <person name="Thawai C."/>
        </authorList>
    </citation>
    <scope>NUCLEOTIDE SEQUENCE [LARGE SCALE GENOMIC DNA]</scope>
    <source>
        <strain evidence="3 4">PLK6-54</strain>
    </source>
</reference>
<protein>
    <submittedName>
        <fullName evidence="3">Nuclear transport factor 2 family protein</fullName>
    </submittedName>
</protein>
<dbReference type="Gene3D" id="3.10.450.50">
    <property type="match status" value="1"/>
</dbReference>
<sequence length="175" mass="19228">MVHGFLDWAFSHAHVITQSHLAIPPSLAAHLPRRRSKGPATEDGRGQYSVRRDSMPVAVAAALEAMDAWHPDDFAATVAEDAVLDDGDRPELRGRDALRDWCAEECAGARLKMRLTDEHTEEDLTRVGAELLAWSPQGPPHEATLIFAVEDGLIARLQIAGWHGETARTGHPPHR</sequence>
<comment type="caution">
    <text evidence="3">The sequence shown here is derived from an EMBL/GenBank/DDBJ whole genome shotgun (WGS) entry which is preliminary data.</text>
</comment>